<dbReference type="Pfam" id="PF13673">
    <property type="entry name" value="Acetyltransf_10"/>
    <property type="match status" value="1"/>
</dbReference>
<proteinExistence type="predicted"/>
<protein>
    <submittedName>
        <fullName evidence="7 8">N-acetyltransferase</fullName>
    </submittedName>
</protein>
<dbReference type="Proteomes" id="UP000260782">
    <property type="component" value="Unassembled WGS sequence"/>
</dbReference>
<accession>A0A3E2TR98</accession>
<evidence type="ECO:0000256" key="4">
    <source>
        <dbReference type="ARBA" id="ARBA00023315"/>
    </source>
</evidence>
<dbReference type="GO" id="GO:0016746">
    <property type="term" value="F:acyltransferase activity"/>
    <property type="evidence" value="ECO:0007669"/>
    <property type="project" value="UniProtKB-KW"/>
</dbReference>
<evidence type="ECO:0000313" key="8">
    <source>
        <dbReference type="EMBL" id="RGB81396.1"/>
    </source>
</evidence>
<evidence type="ECO:0000259" key="6">
    <source>
        <dbReference type="Pfam" id="PF13673"/>
    </source>
</evidence>
<gene>
    <name evidence="9" type="ORF">DWZ04_14940</name>
    <name evidence="8" type="ORF">DWZ25_14840</name>
    <name evidence="7" type="ORF">GKE10_14075</name>
</gene>
<evidence type="ECO:0000313" key="9">
    <source>
        <dbReference type="EMBL" id="RGB92927.1"/>
    </source>
</evidence>
<name>A0A3E2TR98_9FIRM</name>
<sequence>MKETVKVELLKDPECLMGFSCGEPSIDELIKKAYYETLLEKGYTYVAILNNRVIAVYQIAFITLSAEEISEDTNDHNWSGNSELRYGCLLIHYLAVEKTCQHRKIGSTILNGILKEISLLGRKWPVRFIIIDAVNDLVSWYKSFGFEPIRQMAVENAGFTTRMYYDCYHHDRAELERYEEACINDLI</sequence>
<reference evidence="10 11" key="1">
    <citation type="submission" date="2018-08" db="EMBL/GenBank/DDBJ databases">
        <title>A genome reference for cultivated species of the human gut microbiota.</title>
        <authorList>
            <person name="Zou Y."/>
            <person name="Xue W."/>
            <person name="Luo G."/>
        </authorList>
    </citation>
    <scope>NUCLEOTIDE SEQUENCE [LARGE SCALE GENOMIC DNA]</scope>
    <source>
        <strain evidence="9 11">AF29-11BH</strain>
        <strain evidence="8 10">AF31-14AC</strain>
    </source>
</reference>
<evidence type="ECO:0000256" key="2">
    <source>
        <dbReference type="ARBA" id="ARBA00022649"/>
    </source>
</evidence>
<dbReference type="Gene3D" id="3.40.630.30">
    <property type="match status" value="1"/>
</dbReference>
<dbReference type="InterPro" id="IPR016181">
    <property type="entry name" value="Acyl_CoA_acyltransferase"/>
</dbReference>
<evidence type="ECO:0000313" key="11">
    <source>
        <dbReference type="Proteomes" id="UP000260783"/>
    </source>
</evidence>
<dbReference type="Proteomes" id="UP000260783">
    <property type="component" value="Unassembled WGS sequence"/>
</dbReference>
<evidence type="ECO:0000256" key="5">
    <source>
        <dbReference type="ARBA" id="ARBA00049880"/>
    </source>
</evidence>
<dbReference type="SUPFAM" id="SSF55729">
    <property type="entry name" value="Acyl-CoA N-acyltransferases (Nat)"/>
    <property type="match status" value="1"/>
</dbReference>
<dbReference type="AlphaFoldDB" id="A0A3E2TR98"/>
<evidence type="ECO:0000256" key="3">
    <source>
        <dbReference type="ARBA" id="ARBA00022679"/>
    </source>
</evidence>
<dbReference type="Proteomes" id="UP000462091">
    <property type="component" value="Unassembled WGS sequence"/>
</dbReference>
<comment type="caution">
    <text evidence="8">The sequence shown here is derived from an EMBL/GenBank/DDBJ whole genome shotgun (WGS) entry which is preliminary data.</text>
</comment>
<dbReference type="EMBL" id="QVEW01000024">
    <property type="protein sequence ID" value="RGB92927.1"/>
    <property type="molecule type" value="Genomic_DNA"/>
</dbReference>
<dbReference type="InterPro" id="IPR000182">
    <property type="entry name" value="GNAT_dom"/>
</dbReference>
<comment type="catalytic activity">
    <reaction evidence="5">
        <text>glycyl-tRNA(Gly) + acetyl-CoA = N-acetylglycyl-tRNA(Gly) + CoA + H(+)</text>
        <dbReference type="Rhea" id="RHEA:81867"/>
        <dbReference type="Rhea" id="RHEA-COMP:9683"/>
        <dbReference type="Rhea" id="RHEA-COMP:19766"/>
        <dbReference type="ChEBI" id="CHEBI:15378"/>
        <dbReference type="ChEBI" id="CHEBI:57287"/>
        <dbReference type="ChEBI" id="CHEBI:57288"/>
        <dbReference type="ChEBI" id="CHEBI:78522"/>
        <dbReference type="ChEBI" id="CHEBI:232036"/>
    </reaction>
</comment>
<feature type="domain" description="N-acetyltransferase" evidence="6">
    <location>
        <begin position="91"/>
        <end position="159"/>
    </location>
</feature>
<dbReference type="PANTHER" id="PTHR36449">
    <property type="entry name" value="ACETYLTRANSFERASE-RELATED"/>
    <property type="match status" value="1"/>
</dbReference>
<keyword evidence="2" id="KW-1277">Toxin-antitoxin system</keyword>
<dbReference type="EMBL" id="QVES01000029">
    <property type="protein sequence ID" value="RGB81396.1"/>
    <property type="molecule type" value="Genomic_DNA"/>
</dbReference>
<evidence type="ECO:0000313" key="10">
    <source>
        <dbReference type="Proteomes" id="UP000260782"/>
    </source>
</evidence>
<keyword evidence="4" id="KW-0012">Acyltransferase</keyword>
<dbReference type="RefSeq" id="WP_113620657.1">
    <property type="nucleotide sequence ID" value="NZ_CP030777.1"/>
</dbReference>
<keyword evidence="3 8" id="KW-0808">Transferase</keyword>
<keyword evidence="1" id="KW-0678">Repressor</keyword>
<organism evidence="8 10">
    <name type="scientific">Faecalibacterium prausnitzii</name>
    <dbReference type="NCBI Taxonomy" id="853"/>
    <lineage>
        <taxon>Bacteria</taxon>
        <taxon>Bacillati</taxon>
        <taxon>Bacillota</taxon>
        <taxon>Clostridia</taxon>
        <taxon>Eubacteriales</taxon>
        <taxon>Oscillospiraceae</taxon>
        <taxon>Faecalibacterium</taxon>
    </lineage>
</organism>
<evidence type="ECO:0000313" key="12">
    <source>
        <dbReference type="Proteomes" id="UP000462091"/>
    </source>
</evidence>
<evidence type="ECO:0000256" key="1">
    <source>
        <dbReference type="ARBA" id="ARBA00022491"/>
    </source>
</evidence>
<reference evidence="7 12" key="2">
    <citation type="journal article" date="2019" name="Nat. Med.">
        <title>A library of human gut bacterial isolates paired with longitudinal multiomics data enables mechanistic microbiome research.</title>
        <authorList>
            <person name="Poyet M."/>
            <person name="Groussin M."/>
            <person name="Gibbons S.M."/>
            <person name="Avila-Pacheco J."/>
            <person name="Jiang X."/>
            <person name="Kearney S.M."/>
            <person name="Perrotta A.R."/>
            <person name="Berdy B."/>
            <person name="Zhao S."/>
            <person name="Lieberman T.D."/>
            <person name="Swanson P.K."/>
            <person name="Smith M."/>
            <person name="Roesemann S."/>
            <person name="Alexander J.E."/>
            <person name="Rich S.A."/>
            <person name="Livny J."/>
            <person name="Vlamakis H."/>
            <person name="Clish C."/>
            <person name="Bullock K."/>
            <person name="Deik A."/>
            <person name="Scott J."/>
            <person name="Pierce K.A."/>
            <person name="Xavier R.J."/>
            <person name="Alm E.J."/>
        </authorList>
    </citation>
    <scope>NUCLEOTIDE SEQUENCE [LARGE SCALE GENOMIC DNA]</scope>
    <source>
        <strain evidence="7 12">BIOML-B1</strain>
    </source>
</reference>
<evidence type="ECO:0000313" key="7">
    <source>
        <dbReference type="EMBL" id="MSC52995.1"/>
    </source>
</evidence>
<dbReference type="EMBL" id="WKQM01000048">
    <property type="protein sequence ID" value="MSC52995.1"/>
    <property type="molecule type" value="Genomic_DNA"/>
</dbReference>
<dbReference type="PANTHER" id="PTHR36449:SF1">
    <property type="entry name" value="ACETYLTRANSFERASE"/>
    <property type="match status" value="1"/>
</dbReference>